<evidence type="ECO:0000313" key="8">
    <source>
        <dbReference type="EMBL" id="NMF88207.1"/>
    </source>
</evidence>
<dbReference type="Gene3D" id="3.30.565.10">
    <property type="entry name" value="Histidine kinase-like ATPase, C-terminal domain"/>
    <property type="match status" value="1"/>
</dbReference>
<comment type="caution">
    <text evidence="8">The sequence shown here is derived from an EMBL/GenBank/DDBJ whole genome shotgun (WGS) entry which is preliminary data.</text>
</comment>
<protein>
    <recommendedName>
        <fullName evidence="2">histidine kinase</fullName>
        <ecNumber evidence="2">2.7.13.3</ecNumber>
    </recommendedName>
</protein>
<dbReference type="InterPro" id="IPR036097">
    <property type="entry name" value="HisK_dim/P_sf"/>
</dbReference>
<dbReference type="InterPro" id="IPR004358">
    <property type="entry name" value="Sig_transdc_His_kin-like_C"/>
</dbReference>
<dbReference type="PRINTS" id="PR00344">
    <property type="entry name" value="BCTRLSENSOR"/>
</dbReference>
<dbReference type="InterPro" id="IPR003661">
    <property type="entry name" value="HisK_dim/P_dom"/>
</dbReference>
<organism evidence="8 9">
    <name type="scientific">Aromatoleum petrolei</name>
    <dbReference type="NCBI Taxonomy" id="76116"/>
    <lineage>
        <taxon>Bacteria</taxon>
        <taxon>Pseudomonadati</taxon>
        <taxon>Pseudomonadota</taxon>
        <taxon>Betaproteobacteria</taxon>
        <taxon>Rhodocyclales</taxon>
        <taxon>Rhodocyclaceae</taxon>
        <taxon>Aromatoleum</taxon>
    </lineage>
</organism>
<evidence type="ECO:0000256" key="4">
    <source>
        <dbReference type="ARBA" id="ARBA00022679"/>
    </source>
</evidence>
<name>A0ABX1MJR7_9RHOO</name>
<feature type="transmembrane region" description="Helical" evidence="6">
    <location>
        <begin position="68"/>
        <end position="85"/>
    </location>
</feature>
<keyword evidence="6" id="KW-0472">Membrane</keyword>
<dbReference type="EMBL" id="WTVR01000010">
    <property type="protein sequence ID" value="NMF88207.1"/>
    <property type="molecule type" value="Genomic_DNA"/>
</dbReference>
<dbReference type="Proteomes" id="UP000652074">
    <property type="component" value="Unassembled WGS sequence"/>
</dbReference>
<dbReference type="SMART" id="SM00388">
    <property type="entry name" value="HisKA"/>
    <property type="match status" value="1"/>
</dbReference>
<evidence type="ECO:0000259" key="7">
    <source>
        <dbReference type="PROSITE" id="PS50109"/>
    </source>
</evidence>
<dbReference type="Pfam" id="PF00512">
    <property type="entry name" value="HisKA"/>
    <property type="match status" value="1"/>
</dbReference>
<feature type="transmembrane region" description="Helical" evidence="6">
    <location>
        <begin position="105"/>
        <end position="125"/>
    </location>
</feature>
<gene>
    <name evidence="8" type="ORF">GPA26_06890</name>
</gene>
<dbReference type="GO" id="GO:0016301">
    <property type="term" value="F:kinase activity"/>
    <property type="evidence" value="ECO:0007669"/>
    <property type="project" value="UniProtKB-KW"/>
</dbReference>
<feature type="transmembrane region" description="Helical" evidence="6">
    <location>
        <begin position="35"/>
        <end position="56"/>
    </location>
</feature>
<dbReference type="Pfam" id="PF02518">
    <property type="entry name" value="HATPase_c"/>
    <property type="match status" value="1"/>
</dbReference>
<feature type="domain" description="Histidine kinase" evidence="7">
    <location>
        <begin position="465"/>
        <end position="680"/>
    </location>
</feature>
<evidence type="ECO:0000313" key="9">
    <source>
        <dbReference type="Proteomes" id="UP000652074"/>
    </source>
</evidence>
<keyword evidence="9" id="KW-1185">Reference proteome</keyword>
<dbReference type="CDD" id="cd18773">
    <property type="entry name" value="PDC1_HK_sensor"/>
    <property type="match status" value="1"/>
</dbReference>
<dbReference type="PROSITE" id="PS50109">
    <property type="entry name" value="HIS_KIN"/>
    <property type="match status" value="1"/>
</dbReference>
<proteinExistence type="predicted"/>
<dbReference type="PANTHER" id="PTHR42878:SF15">
    <property type="entry name" value="BACTERIOPHYTOCHROME"/>
    <property type="match status" value="1"/>
</dbReference>
<accession>A0ABX1MJR7</accession>
<dbReference type="PANTHER" id="PTHR42878">
    <property type="entry name" value="TWO-COMPONENT HISTIDINE KINASE"/>
    <property type="match status" value="1"/>
</dbReference>
<dbReference type="EC" id="2.7.13.3" evidence="2"/>
<dbReference type="Gene3D" id="1.10.287.130">
    <property type="match status" value="1"/>
</dbReference>
<keyword evidence="3" id="KW-0597">Phosphoprotein</keyword>
<dbReference type="InterPro" id="IPR005467">
    <property type="entry name" value="His_kinase_dom"/>
</dbReference>
<dbReference type="InterPro" id="IPR050351">
    <property type="entry name" value="BphY/WalK/GraS-like"/>
</dbReference>
<dbReference type="SUPFAM" id="SSF55874">
    <property type="entry name" value="ATPase domain of HSP90 chaperone/DNA topoisomerase II/histidine kinase"/>
    <property type="match status" value="1"/>
</dbReference>
<evidence type="ECO:0000256" key="1">
    <source>
        <dbReference type="ARBA" id="ARBA00000085"/>
    </source>
</evidence>
<dbReference type="InterPro" id="IPR036890">
    <property type="entry name" value="HATPase_C_sf"/>
</dbReference>
<sequence>MLPNPVSDCVVERNDDRMITNCAMSPRRTAAFVTLIYACFSGLWIAASDTLLTLLVEEPALRMQIGSAKGFVYVGVTTLLLYLLLDSWRPSASWAEAESRPRTGFVIAAFLGLAVIVALVGIAVVRLHGRQTELEATANLQTIVDLKVRQIRSWLAERDGDGRALGLSSSFALRLAEWLETGAGEARESVQDRLASMQRALPYAGVVLLDAQGQERYASGPRQQVPVAIQPLLEQGRTSGDVVRSDLYTDESGQLHLDWIVPIRNPQSASDGVIAFVLLHVEPDGTLFPLISSWHASSPTAEAFLVRREADEVVYLNELRHRAGAPLSLRMPLTAEALPSASSFISGARLAMTGIDYRGVNVLAAAQPVEDTPWHLVAKIDHEEVMAPLRNLVWWVSLVSVCAIAAVAALIVMYSRQQRWADRVALQAEASERIRELNAQLEQRVVARTEQLSDANRELESFAYAVSHDLKAPLRGIIGFSRLLEIECGGQLAGEGRDFVVQINQAATQMHQLIDDLLAYARIERGALALVPTDLPALVDRLLRDSRPTIDAARAVVRANIPMVTVPLDQSGLTIALRNLIDNALKFSRHATQPQIEIGGRIGPTACVLWVRDNGIGFDMRFHDKMFDIFSRLETNCDYPGTGVGLAIVRKAMQRMGGQAWAEGEVGQGAAFFLEFPLTPSTVEN</sequence>
<dbReference type="InterPro" id="IPR003594">
    <property type="entry name" value="HATPase_dom"/>
</dbReference>
<keyword evidence="6" id="KW-1133">Transmembrane helix</keyword>
<reference evidence="8 9" key="1">
    <citation type="submission" date="2019-12" db="EMBL/GenBank/DDBJ databases">
        <title>Comparative genomics gives insights into the taxonomy of the Azoarcus-Aromatoleum group and reveals separate origins of nif in the plant-associated Azoarcus and non-plant-associated Aromatoleum sub-groups.</title>
        <authorList>
            <person name="Lafos M."/>
            <person name="Maluk M."/>
            <person name="Batista M."/>
            <person name="Junghare M."/>
            <person name="Carmona M."/>
            <person name="Faoro H."/>
            <person name="Cruz L.M."/>
            <person name="Battistoni F."/>
            <person name="De Souza E."/>
            <person name="Pedrosa F."/>
            <person name="Chen W.-M."/>
            <person name="Poole P.S."/>
            <person name="Dixon R.A."/>
            <person name="James E.K."/>
        </authorList>
    </citation>
    <scope>NUCLEOTIDE SEQUENCE [LARGE SCALE GENOMIC DNA]</scope>
    <source>
        <strain evidence="8 9">ToN1</strain>
    </source>
</reference>
<dbReference type="Gene3D" id="3.30.450.20">
    <property type="entry name" value="PAS domain"/>
    <property type="match status" value="1"/>
</dbReference>
<evidence type="ECO:0000256" key="6">
    <source>
        <dbReference type="SAM" id="Phobius"/>
    </source>
</evidence>
<keyword evidence="5 8" id="KW-0418">Kinase</keyword>
<dbReference type="SMART" id="SM00387">
    <property type="entry name" value="HATPase_c"/>
    <property type="match status" value="1"/>
</dbReference>
<feature type="transmembrane region" description="Helical" evidence="6">
    <location>
        <begin position="392"/>
        <end position="414"/>
    </location>
</feature>
<keyword evidence="4" id="KW-0808">Transferase</keyword>
<dbReference type="CDD" id="cd00082">
    <property type="entry name" value="HisKA"/>
    <property type="match status" value="1"/>
</dbReference>
<keyword evidence="6" id="KW-0812">Transmembrane</keyword>
<evidence type="ECO:0000256" key="2">
    <source>
        <dbReference type="ARBA" id="ARBA00012438"/>
    </source>
</evidence>
<evidence type="ECO:0000256" key="5">
    <source>
        <dbReference type="ARBA" id="ARBA00022777"/>
    </source>
</evidence>
<comment type="catalytic activity">
    <reaction evidence="1">
        <text>ATP + protein L-histidine = ADP + protein N-phospho-L-histidine.</text>
        <dbReference type="EC" id="2.7.13.3"/>
    </reaction>
</comment>
<dbReference type="SUPFAM" id="SSF47384">
    <property type="entry name" value="Homodimeric domain of signal transducing histidine kinase"/>
    <property type="match status" value="1"/>
</dbReference>
<evidence type="ECO:0000256" key="3">
    <source>
        <dbReference type="ARBA" id="ARBA00022553"/>
    </source>
</evidence>